<feature type="transmembrane region" description="Helical" evidence="7">
    <location>
        <begin position="303"/>
        <end position="324"/>
    </location>
</feature>
<name>A0ABP7ID43_9ACTN</name>
<feature type="transmembrane region" description="Helical" evidence="7">
    <location>
        <begin position="271"/>
        <end position="291"/>
    </location>
</feature>
<evidence type="ECO:0000256" key="4">
    <source>
        <dbReference type="ARBA" id="ARBA00022692"/>
    </source>
</evidence>
<sequence length="491" mass="49806">MVASTTSTRSGPGQRIALLALAQFVITLDFNIVFVALPDIGRELGFTAHSLQWVVNAYVVALGGLLLFGGRAADRLGARRMFITGLLLFAISSLVGGLATDPSILIGARAVQGFGGALLTPATLRLIFSSFDEGPTRNRALVTYGAIGGVGLSAGALLGGLLTNYVGWEWVFFINVPLALGGALLAPRVLPAAPALGGNRSFDIFGALLATAGVTLVVFGLASGPDVGWGTTRGAGALVLGFVLLVVFLVVEARSRDALMPLRLLKHRSLATTMATAFFYQGSLAGVYYLFTTYLQDVLGYTPLAAGLAFLPPTVISMAFAVKFSTAFLSERGLRTTMFTGVFVTGAGAAILAVGFVENGSYWLLLPGLAIWSIGGALAIPAILAGAGAGIALLEQGVASAMAMTARQIGGAVGLAALVAVATTGLPTGPGAAGPTGELLDGLRMAGLVAGAATMAAAFLCFLLEKPAAVASRPKVDEVGTPTAGSASVAE</sequence>
<keyword evidence="10" id="KW-1185">Reference proteome</keyword>
<protein>
    <submittedName>
        <fullName evidence="9">MFS transporter</fullName>
    </submittedName>
</protein>
<feature type="transmembrane region" description="Helical" evidence="7">
    <location>
        <begin position="336"/>
        <end position="357"/>
    </location>
</feature>
<feature type="transmembrane region" description="Helical" evidence="7">
    <location>
        <begin position="202"/>
        <end position="222"/>
    </location>
</feature>
<feature type="transmembrane region" description="Helical" evidence="7">
    <location>
        <begin position="170"/>
        <end position="190"/>
    </location>
</feature>
<dbReference type="PROSITE" id="PS50850">
    <property type="entry name" value="MFS"/>
    <property type="match status" value="1"/>
</dbReference>
<keyword evidence="5 7" id="KW-1133">Transmembrane helix</keyword>
<evidence type="ECO:0000256" key="6">
    <source>
        <dbReference type="ARBA" id="ARBA00023136"/>
    </source>
</evidence>
<feature type="transmembrane region" description="Helical" evidence="7">
    <location>
        <begin position="140"/>
        <end position="158"/>
    </location>
</feature>
<keyword evidence="3" id="KW-1003">Cell membrane</keyword>
<dbReference type="SUPFAM" id="SSF103473">
    <property type="entry name" value="MFS general substrate transporter"/>
    <property type="match status" value="1"/>
</dbReference>
<feature type="transmembrane region" description="Helical" evidence="7">
    <location>
        <begin position="16"/>
        <end position="38"/>
    </location>
</feature>
<gene>
    <name evidence="9" type="ORF">GCM10022226_40120</name>
</gene>
<feature type="transmembrane region" description="Helical" evidence="7">
    <location>
        <begin position="406"/>
        <end position="426"/>
    </location>
</feature>
<feature type="transmembrane region" description="Helical" evidence="7">
    <location>
        <begin position="50"/>
        <end position="69"/>
    </location>
</feature>
<accession>A0ABP7ID43</accession>
<dbReference type="EMBL" id="BAAAZR010000009">
    <property type="protein sequence ID" value="GAA3815338.1"/>
    <property type="molecule type" value="Genomic_DNA"/>
</dbReference>
<dbReference type="InterPro" id="IPR020846">
    <property type="entry name" value="MFS_dom"/>
</dbReference>
<feature type="transmembrane region" description="Helical" evidence="7">
    <location>
        <begin position="446"/>
        <end position="464"/>
    </location>
</feature>
<dbReference type="InterPro" id="IPR036259">
    <property type="entry name" value="MFS_trans_sf"/>
</dbReference>
<organism evidence="9 10">
    <name type="scientific">Sphaerisporangium flaviroseum</name>
    <dbReference type="NCBI Taxonomy" id="509199"/>
    <lineage>
        <taxon>Bacteria</taxon>
        <taxon>Bacillati</taxon>
        <taxon>Actinomycetota</taxon>
        <taxon>Actinomycetes</taxon>
        <taxon>Streptosporangiales</taxon>
        <taxon>Streptosporangiaceae</taxon>
        <taxon>Sphaerisporangium</taxon>
    </lineage>
</organism>
<keyword evidence="2" id="KW-0813">Transport</keyword>
<dbReference type="Gene3D" id="1.20.1250.20">
    <property type="entry name" value="MFS general substrate transporter like domains"/>
    <property type="match status" value="1"/>
</dbReference>
<dbReference type="CDD" id="cd17321">
    <property type="entry name" value="MFS_MMR_MDR_like"/>
    <property type="match status" value="1"/>
</dbReference>
<feature type="transmembrane region" description="Helical" evidence="7">
    <location>
        <begin position="106"/>
        <end position="128"/>
    </location>
</feature>
<comment type="subcellular location">
    <subcellularLocation>
        <location evidence="1">Cell membrane</location>
        <topology evidence="1">Multi-pass membrane protein</topology>
    </subcellularLocation>
</comment>
<evidence type="ECO:0000256" key="7">
    <source>
        <dbReference type="SAM" id="Phobius"/>
    </source>
</evidence>
<dbReference type="Proteomes" id="UP001500888">
    <property type="component" value="Unassembled WGS sequence"/>
</dbReference>
<evidence type="ECO:0000313" key="10">
    <source>
        <dbReference type="Proteomes" id="UP001500888"/>
    </source>
</evidence>
<dbReference type="PANTHER" id="PTHR42718:SF46">
    <property type="entry name" value="BLR6921 PROTEIN"/>
    <property type="match status" value="1"/>
</dbReference>
<evidence type="ECO:0000256" key="3">
    <source>
        <dbReference type="ARBA" id="ARBA00022475"/>
    </source>
</evidence>
<evidence type="ECO:0000256" key="2">
    <source>
        <dbReference type="ARBA" id="ARBA00022448"/>
    </source>
</evidence>
<dbReference type="Pfam" id="PF07690">
    <property type="entry name" value="MFS_1"/>
    <property type="match status" value="1"/>
</dbReference>
<reference evidence="10" key="1">
    <citation type="journal article" date="2019" name="Int. J. Syst. Evol. Microbiol.">
        <title>The Global Catalogue of Microorganisms (GCM) 10K type strain sequencing project: providing services to taxonomists for standard genome sequencing and annotation.</title>
        <authorList>
            <consortium name="The Broad Institute Genomics Platform"/>
            <consortium name="The Broad Institute Genome Sequencing Center for Infectious Disease"/>
            <person name="Wu L."/>
            <person name="Ma J."/>
        </authorList>
    </citation>
    <scope>NUCLEOTIDE SEQUENCE [LARGE SCALE GENOMIC DNA]</scope>
    <source>
        <strain evidence="10">JCM 16908</strain>
    </source>
</reference>
<evidence type="ECO:0000256" key="1">
    <source>
        <dbReference type="ARBA" id="ARBA00004651"/>
    </source>
</evidence>
<keyword evidence="6 7" id="KW-0472">Membrane</keyword>
<feature type="transmembrane region" description="Helical" evidence="7">
    <location>
        <begin position="369"/>
        <end position="394"/>
    </location>
</feature>
<dbReference type="RefSeq" id="WP_344942040.1">
    <property type="nucleotide sequence ID" value="NZ_BAAAZR010000009.1"/>
</dbReference>
<feature type="transmembrane region" description="Helical" evidence="7">
    <location>
        <begin position="234"/>
        <end position="251"/>
    </location>
</feature>
<keyword evidence="4 7" id="KW-0812">Transmembrane</keyword>
<feature type="transmembrane region" description="Helical" evidence="7">
    <location>
        <begin position="81"/>
        <end position="100"/>
    </location>
</feature>
<dbReference type="PANTHER" id="PTHR42718">
    <property type="entry name" value="MAJOR FACILITATOR SUPERFAMILY MULTIDRUG TRANSPORTER MFSC"/>
    <property type="match status" value="1"/>
</dbReference>
<evidence type="ECO:0000259" key="8">
    <source>
        <dbReference type="PROSITE" id="PS50850"/>
    </source>
</evidence>
<feature type="domain" description="Major facilitator superfamily (MFS) profile" evidence="8">
    <location>
        <begin position="15"/>
        <end position="469"/>
    </location>
</feature>
<dbReference type="InterPro" id="IPR011701">
    <property type="entry name" value="MFS"/>
</dbReference>
<evidence type="ECO:0000256" key="5">
    <source>
        <dbReference type="ARBA" id="ARBA00022989"/>
    </source>
</evidence>
<evidence type="ECO:0000313" key="9">
    <source>
        <dbReference type="EMBL" id="GAA3815338.1"/>
    </source>
</evidence>
<comment type="caution">
    <text evidence="9">The sequence shown here is derived from an EMBL/GenBank/DDBJ whole genome shotgun (WGS) entry which is preliminary data.</text>
</comment>
<dbReference type="Gene3D" id="1.20.1720.10">
    <property type="entry name" value="Multidrug resistance protein D"/>
    <property type="match status" value="1"/>
</dbReference>
<proteinExistence type="predicted"/>